<sequence>MARYGHDLKYTKCLDLMARLHGFVHFSQWQNTIWDGPLSPFDDDADDETVEARFQHQERVMAEAGFADVAGAVLDEVNPTGRRKSMLCSDNEFADDAAATSNLIKGSESDV</sequence>
<name>A0A7C9RGX8_9BRAD</name>
<dbReference type="EMBL" id="JAAMRR010000957">
    <property type="protein sequence ID" value="NGX97183.1"/>
    <property type="molecule type" value="Genomic_DNA"/>
</dbReference>
<proteinExistence type="predicted"/>
<protein>
    <submittedName>
        <fullName evidence="1">Uncharacterized protein</fullName>
    </submittedName>
</protein>
<reference evidence="1" key="1">
    <citation type="submission" date="2020-02" db="EMBL/GenBank/DDBJ databases">
        <title>Draft genome sequence of Candidatus Afipia apatlaquensis IBT-C3, a potential strain for decolorization of textile dyes.</title>
        <authorList>
            <person name="Sanchez-Reyes A."/>
            <person name="Breton-Deval L."/>
            <person name="Mangelson H."/>
            <person name="Sanchez-Flores A."/>
        </authorList>
    </citation>
    <scope>NUCLEOTIDE SEQUENCE [LARGE SCALE GENOMIC DNA]</scope>
    <source>
        <strain evidence="1">IBT-C3</strain>
    </source>
</reference>
<organism evidence="1 2">
    <name type="scientific">Candidatus Afipia apatlaquensis</name>
    <dbReference type="NCBI Taxonomy" id="2712852"/>
    <lineage>
        <taxon>Bacteria</taxon>
        <taxon>Pseudomonadati</taxon>
        <taxon>Pseudomonadota</taxon>
        <taxon>Alphaproteobacteria</taxon>
        <taxon>Hyphomicrobiales</taxon>
        <taxon>Nitrobacteraceae</taxon>
        <taxon>Afipia</taxon>
    </lineage>
</organism>
<evidence type="ECO:0000313" key="2">
    <source>
        <dbReference type="Proteomes" id="UP000480266"/>
    </source>
</evidence>
<evidence type="ECO:0000313" key="1">
    <source>
        <dbReference type="EMBL" id="NGX97183.1"/>
    </source>
</evidence>
<accession>A0A7C9RGX8</accession>
<keyword evidence="2" id="KW-1185">Reference proteome</keyword>
<dbReference type="Proteomes" id="UP000480266">
    <property type="component" value="Unassembled WGS sequence"/>
</dbReference>
<dbReference type="AlphaFoldDB" id="A0A7C9RGX8"/>
<comment type="caution">
    <text evidence="1">The sequence shown here is derived from an EMBL/GenBank/DDBJ whole genome shotgun (WGS) entry which is preliminary data.</text>
</comment>
<gene>
    <name evidence="1" type="ORF">G4V63_18815</name>
</gene>